<feature type="binding site" evidence="14">
    <location>
        <position position="74"/>
    </location>
    <ligand>
        <name>Na(+)</name>
        <dbReference type="ChEBI" id="CHEBI:29101"/>
        <note>structural</note>
    </ligand>
</feature>
<keyword evidence="5 14" id="KW-0479">Metal-binding</keyword>
<keyword evidence="7 14" id="KW-0915">Sodium</keyword>
<gene>
    <name evidence="14 15" type="primary">crcB</name>
    <name evidence="14" type="synonym">fluC</name>
    <name evidence="15" type="ORF">ACFQ2J_16880</name>
</gene>
<evidence type="ECO:0000256" key="1">
    <source>
        <dbReference type="ARBA" id="ARBA00004651"/>
    </source>
</evidence>
<dbReference type="NCBIfam" id="NF010801">
    <property type="entry name" value="PRK14205.1"/>
    <property type="match status" value="1"/>
</dbReference>
<keyword evidence="3 14" id="KW-1003">Cell membrane</keyword>
<evidence type="ECO:0000256" key="14">
    <source>
        <dbReference type="HAMAP-Rule" id="MF_00454"/>
    </source>
</evidence>
<evidence type="ECO:0000256" key="6">
    <source>
        <dbReference type="ARBA" id="ARBA00022989"/>
    </source>
</evidence>
<feature type="transmembrane region" description="Helical" evidence="14">
    <location>
        <begin position="97"/>
        <end position="119"/>
    </location>
</feature>
<dbReference type="PANTHER" id="PTHR28259">
    <property type="entry name" value="FLUORIDE EXPORT PROTEIN 1-RELATED"/>
    <property type="match status" value="1"/>
</dbReference>
<feature type="transmembrane region" description="Helical" evidence="14">
    <location>
        <begin position="37"/>
        <end position="58"/>
    </location>
</feature>
<accession>A0ABW3L4D9</accession>
<evidence type="ECO:0000313" key="16">
    <source>
        <dbReference type="Proteomes" id="UP001596990"/>
    </source>
</evidence>
<protein>
    <recommendedName>
        <fullName evidence="14">Fluoride-specific ion channel FluC</fullName>
    </recommendedName>
</protein>
<comment type="catalytic activity">
    <reaction evidence="12">
        <text>fluoride(in) = fluoride(out)</text>
        <dbReference type="Rhea" id="RHEA:76159"/>
        <dbReference type="ChEBI" id="CHEBI:17051"/>
    </reaction>
    <physiologicalReaction direction="left-to-right" evidence="12">
        <dbReference type="Rhea" id="RHEA:76160"/>
    </physiologicalReaction>
</comment>
<dbReference type="HAMAP" id="MF_00454">
    <property type="entry name" value="FluC"/>
    <property type="match status" value="1"/>
</dbReference>
<evidence type="ECO:0000256" key="8">
    <source>
        <dbReference type="ARBA" id="ARBA00023065"/>
    </source>
</evidence>
<evidence type="ECO:0000256" key="12">
    <source>
        <dbReference type="ARBA" id="ARBA00035585"/>
    </source>
</evidence>
<keyword evidence="4 14" id="KW-0812">Transmembrane</keyword>
<comment type="subcellular location">
    <subcellularLocation>
        <location evidence="1 14">Cell membrane</location>
        <topology evidence="1 14">Multi-pass membrane protein</topology>
    </subcellularLocation>
</comment>
<comment type="caution">
    <text evidence="15">The sequence shown here is derived from an EMBL/GenBank/DDBJ whole genome shotgun (WGS) entry which is preliminary data.</text>
</comment>
<evidence type="ECO:0000256" key="10">
    <source>
        <dbReference type="ARBA" id="ARBA00023303"/>
    </source>
</evidence>
<proteinExistence type="inferred from homology"/>
<keyword evidence="6 14" id="KW-1133">Transmembrane helix</keyword>
<dbReference type="RefSeq" id="WP_386063291.1">
    <property type="nucleotide sequence ID" value="NZ_JBHTKL010000006.1"/>
</dbReference>
<organism evidence="15 16">
    <name type="scientific">Thalassobacillus hwangdonensis</name>
    <dbReference type="NCBI Taxonomy" id="546108"/>
    <lineage>
        <taxon>Bacteria</taxon>
        <taxon>Bacillati</taxon>
        <taxon>Bacillota</taxon>
        <taxon>Bacilli</taxon>
        <taxon>Bacillales</taxon>
        <taxon>Bacillaceae</taxon>
        <taxon>Thalassobacillus</taxon>
    </lineage>
</organism>
<dbReference type="NCBIfam" id="TIGR00494">
    <property type="entry name" value="crcB"/>
    <property type="match status" value="1"/>
</dbReference>
<dbReference type="PANTHER" id="PTHR28259:SF16">
    <property type="entry name" value="FLUORIDE-SPECIFIC ION CHANNEL FLUC 2"/>
    <property type="match status" value="1"/>
</dbReference>
<name>A0ABW3L4D9_9BACI</name>
<dbReference type="Proteomes" id="UP001596990">
    <property type="component" value="Unassembled WGS sequence"/>
</dbReference>
<evidence type="ECO:0000256" key="2">
    <source>
        <dbReference type="ARBA" id="ARBA00022448"/>
    </source>
</evidence>
<comment type="activity regulation">
    <text evidence="14">Na(+) is not transported, but it plays an essential structural role and its presence is essential for fluoride channel function.</text>
</comment>
<sequence>MTFSLLHLLLVGAGGFIGAIGRFAISQFINNKFTYALPIATLVVNLIGSFFLGILIGAGIGDKLLLFLGTGLLGAFTTFSTFKLESIQLHVDKKWKLLVLYNTISYGVGISLAFIGFWIGKALG</sequence>
<evidence type="ECO:0000256" key="5">
    <source>
        <dbReference type="ARBA" id="ARBA00022723"/>
    </source>
</evidence>
<evidence type="ECO:0000313" key="15">
    <source>
        <dbReference type="EMBL" id="MFD1020865.1"/>
    </source>
</evidence>
<evidence type="ECO:0000256" key="7">
    <source>
        <dbReference type="ARBA" id="ARBA00023053"/>
    </source>
</evidence>
<dbReference type="Pfam" id="PF02537">
    <property type="entry name" value="CRCB"/>
    <property type="match status" value="1"/>
</dbReference>
<evidence type="ECO:0000256" key="9">
    <source>
        <dbReference type="ARBA" id="ARBA00023136"/>
    </source>
</evidence>
<feature type="transmembrane region" description="Helical" evidence="14">
    <location>
        <begin position="64"/>
        <end position="85"/>
    </location>
</feature>
<keyword evidence="8 14" id="KW-0406">Ion transport</keyword>
<keyword evidence="9 14" id="KW-0472">Membrane</keyword>
<dbReference type="EMBL" id="JBHTKL010000006">
    <property type="protein sequence ID" value="MFD1020865.1"/>
    <property type="molecule type" value="Genomic_DNA"/>
</dbReference>
<dbReference type="InterPro" id="IPR003691">
    <property type="entry name" value="FluC"/>
</dbReference>
<reference evidence="16" key="1">
    <citation type="journal article" date="2019" name="Int. J. Syst. Evol. Microbiol.">
        <title>The Global Catalogue of Microorganisms (GCM) 10K type strain sequencing project: providing services to taxonomists for standard genome sequencing and annotation.</title>
        <authorList>
            <consortium name="The Broad Institute Genomics Platform"/>
            <consortium name="The Broad Institute Genome Sequencing Center for Infectious Disease"/>
            <person name="Wu L."/>
            <person name="Ma J."/>
        </authorList>
    </citation>
    <scope>NUCLEOTIDE SEQUENCE [LARGE SCALE GENOMIC DNA]</scope>
    <source>
        <strain evidence="16">CCUG 56607</strain>
    </source>
</reference>
<comment type="similarity">
    <text evidence="11 14">Belongs to the fluoride channel Fluc/FEX (TC 1.A.43) family.</text>
</comment>
<evidence type="ECO:0000256" key="13">
    <source>
        <dbReference type="ARBA" id="ARBA00049940"/>
    </source>
</evidence>
<keyword evidence="16" id="KW-1185">Reference proteome</keyword>
<keyword evidence="2 14" id="KW-0813">Transport</keyword>
<feature type="transmembrane region" description="Helical" evidence="14">
    <location>
        <begin position="6"/>
        <end position="25"/>
    </location>
</feature>
<evidence type="ECO:0000256" key="4">
    <source>
        <dbReference type="ARBA" id="ARBA00022692"/>
    </source>
</evidence>
<comment type="function">
    <text evidence="13 14">Fluoride-specific ion channel. Important for reducing fluoride concentration in the cell, thus reducing its toxicity.</text>
</comment>
<evidence type="ECO:0000256" key="3">
    <source>
        <dbReference type="ARBA" id="ARBA00022475"/>
    </source>
</evidence>
<feature type="binding site" evidence="14">
    <location>
        <position position="77"/>
    </location>
    <ligand>
        <name>Na(+)</name>
        <dbReference type="ChEBI" id="CHEBI:29101"/>
        <note>structural</note>
    </ligand>
</feature>
<evidence type="ECO:0000256" key="11">
    <source>
        <dbReference type="ARBA" id="ARBA00035120"/>
    </source>
</evidence>
<keyword evidence="10 14" id="KW-0407">Ion channel</keyword>